<dbReference type="OrthoDB" id="7879738at2"/>
<keyword evidence="2" id="KW-1185">Reference proteome</keyword>
<reference evidence="2" key="1">
    <citation type="submission" date="2018-05" db="EMBL/GenBank/DDBJ databases">
        <title>Zavarzinia sp. HR-AS.</title>
        <authorList>
            <person name="Lee Y."/>
            <person name="Jeon C.O."/>
        </authorList>
    </citation>
    <scope>NUCLEOTIDE SEQUENCE [LARGE SCALE GENOMIC DNA]</scope>
    <source>
        <strain evidence="2">DSM 1231</strain>
    </source>
</reference>
<evidence type="ECO:0000313" key="2">
    <source>
        <dbReference type="Proteomes" id="UP000246077"/>
    </source>
</evidence>
<comment type="caution">
    <text evidence="1">The sequence shown here is derived from an EMBL/GenBank/DDBJ whole genome shotgun (WGS) entry which is preliminary data.</text>
</comment>
<dbReference type="EMBL" id="QGLF01000005">
    <property type="protein sequence ID" value="PWR18999.1"/>
    <property type="molecule type" value="Genomic_DNA"/>
</dbReference>
<dbReference type="Proteomes" id="UP000246077">
    <property type="component" value="Unassembled WGS sequence"/>
</dbReference>
<gene>
    <name evidence="1" type="ORF">DKG75_18705</name>
</gene>
<sequence length="275" mass="30337">MADFDWQIKTLFRVLGATHPAKKLTNANLAKILLIEPSGVTQRRNGSTPLRIGDAAAIIQGFGLGVYGLTDKLFDITDEEAFRRELCVHGVGVYEADPRRSLARRLDENAAESGLSITLRRTNSRRERGVAYVDDGHPENEVFHIGERVEIVVRATEGKHVAVLQFVLDIEHAIETLAPIPGLPDTLMVESVLSMPGMVLRKPAGRYRLMVVEGSETLIRLFGGPDLEDADARGESASRMAAVRLSDSTAQKIIRHLELHPKDPVRTATVEFIVM</sequence>
<evidence type="ECO:0000313" key="1">
    <source>
        <dbReference type="EMBL" id="PWR18999.1"/>
    </source>
</evidence>
<dbReference type="AlphaFoldDB" id="A0A317DWD3"/>
<name>A0A317DWD3_9PROT</name>
<dbReference type="RefSeq" id="WP_109922685.1">
    <property type="nucleotide sequence ID" value="NZ_QGLF01000005.1"/>
</dbReference>
<accession>A0A317DWD3</accession>
<organism evidence="1 2">
    <name type="scientific">Zavarzinia compransoris</name>
    <dbReference type="NCBI Taxonomy" id="1264899"/>
    <lineage>
        <taxon>Bacteria</taxon>
        <taxon>Pseudomonadati</taxon>
        <taxon>Pseudomonadota</taxon>
        <taxon>Alphaproteobacteria</taxon>
        <taxon>Rhodospirillales</taxon>
        <taxon>Zavarziniaceae</taxon>
        <taxon>Zavarzinia</taxon>
    </lineage>
</organism>
<proteinExistence type="predicted"/>
<protein>
    <submittedName>
        <fullName evidence="1">Uncharacterized protein</fullName>
    </submittedName>
</protein>